<sequence>MFSVSKTNAPTADDEEVAADPDEPPDHRRLAKRPSLAFSRSITLPPPTYAKTKAIDGRKKESLLTRALLSSPELSPIDSATAKLPTIPDLAGLTTSSALSNRSIASTAELTSDSETTSPFRSNTPSPPPQYNRLPHVDHHGVVHAKPVDQRELQLEANLGRKRCITFACGRQLINEENKASSEPIKEASAGAAIKRKSALTFICPTRPGVNESDRKEASPALGKAPLSLRASRSPAPSTLRGGSHTSAPNSMTSKPQISTTSDKDQVKQQNVLSDAVRFHEFGSESDDDDWVNQETDYKQKITMNDCMKKELVIRKLGEEAEEEARQDEEDDAEINDEDDDDDDLEDEDDEDDDEDGDDGDDSDDGRNSSTIQEESDGGNESDNEAGFASSDDESDGSGEYAFWTQKPTSAVKDNAPQDLWRGFSRRESNTSVETHRHPVEVIPVPKRRPSKASKPVKFRPGTPTLPDSTDFVCGTLDEDRPIEAAYVSCLEERRRSKHVPIPQDIDPSFPTSGPEDEDDDEEETVHSKSKKHSKLSNPFKGFDEESLRGRQNAHARRTTPHHSPKRLHSPPPRRLFGRSPRHLRSPPPHGRLRSPPPTRRTSVTQRPPAHHVHFNGLAQRPNRTRTSSLPRTPNPFFARLAQPRQISSTPSTSPVQDTAVQATHTRGPIDIVAGLEKKREKRKEKFWRQHCRKAAKEQLERKKPLCGKGAERMRERGLEAAERFKGYNVITDGQLVLSV</sequence>
<name>A0ACB8V626_9EURO</name>
<dbReference type="EMBL" id="JALBCA010000011">
    <property type="protein sequence ID" value="KAI2391557.1"/>
    <property type="molecule type" value="Genomic_DNA"/>
</dbReference>
<evidence type="ECO:0000313" key="1">
    <source>
        <dbReference type="EMBL" id="KAI2391557.1"/>
    </source>
</evidence>
<accession>A0ACB8V626</accession>
<proteinExistence type="predicted"/>
<organism evidence="1">
    <name type="scientific">Ophidiomyces ophidiicola</name>
    <dbReference type="NCBI Taxonomy" id="1387563"/>
    <lineage>
        <taxon>Eukaryota</taxon>
        <taxon>Fungi</taxon>
        <taxon>Dikarya</taxon>
        <taxon>Ascomycota</taxon>
        <taxon>Pezizomycotina</taxon>
        <taxon>Eurotiomycetes</taxon>
        <taxon>Eurotiomycetidae</taxon>
        <taxon>Onygenales</taxon>
        <taxon>Onygenaceae</taxon>
        <taxon>Ophidiomyces</taxon>
    </lineage>
</organism>
<reference evidence="1" key="1">
    <citation type="journal article" date="2022" name="bioRxiv">
        <title>Population genetic analysis of Ophidiomyces ophidiicola, the causative agent of snake fungal disease, indicates recent introductions to the USA.</title>
        <authorList>
            <person name="Ladner J.T."/>
            <person name="Palmer J.M."/>
            <person name="Ettinger C.L."/>
            <person name="Stajich J.E."/>
            <person name="Farrell T.M."/>
            <person name="Glorioso B.M."/>
            <person name="Lawson B."/>
            <person name="Price S.J."/>
            <person name="Stengle A.G."/>
            <person name="Grear D.A."/>
            <person name="Lorch J.M."/>
        </authorList>
    </citation>
    <scope>NUCLEOTIDE SEQUENCE</scope>
    <source>
        <strain evidence="1">NWHC 24266-5</strain>
    </source>
</reference>
<protein>
    <submittedName>
        <fullName evidence="1">Uncharacterized protein</fullName>
    </submittedName>
</protein>
<comment type="caution">
    <text evidence="1">The sequence shown here is derived from an EMBL/GenBank/DDBJ whole genome shotgun (WGS) entry which is preliminary data.</text>
</comment>
<gene>
    <name evidence="1" type="ORF">LOY88_001081</name>
</gene>